<feature type="non-terminal residue" evidence="2">
    <location>
        <position position="194"/>
    </location>
</feature>
<dbReference type="InterPro" id="IPR037066">
    <property type="entry name" value="Plug_dom_sf"/>
</dbReference>
<proteinExistence type="predicted"/>
<dbReference type="PROSITE" id="PS52016">
    <property type="entry name" value="TONB_DEPENDENT_REC_3"/>
    <property type="match status" value="1"/>
</dbReference>
<dbReference type="EMBL" id="UINC01159603">
    <property type="protein sequence ID" value="SVD57792.1"/>
    <property type="molecule type" value="Genomic_DNA"/>
</dbReference>
<name>A0A382WG94_9ZZZZ</name>
<dbReference type="InterPro" id="IPR008969">
    <property type="entry name" value="CarboxyPept-like_regulatory"/>
</dbReference>
<dbReference type="Pfam" id="PF07715">
    <property type="entry name" value="Plug"/>
    <property type="match status" value="1"/>
</dbReference>
<evidence type="ECO:0000313" key="2">
    <source>
        <dbReference type="EMBL" id="SVD57792.1"/>
    </source>
</evidence>
<dbReference type="Pfam" id="PF13715">
    <property type="entry name" value="CarbopepD_reg_2"/>
    <property type="match status" value="1"/>
</dbReference>
<protein>
    <recommendedName>
        <fullName evidence="1">TonB-dependent receptor plug domain-containing protein</fullName>
    </recommendedName>
</protein>
<dbReference type="Gene3D" id="2.60.40.1120">
    <property type="entry name" value="Carboxypeptidase-like, regulatory domain"/>
    <property type="match status" value="1"/>
</dbReference>
<gene>
    <name evidence="2" type="ORF">METZ01_LOCUS410646</name>
</gene>
<evidence type="ECO:0000259" key="1">
    <source>
        <dbReference type="Pfam" id="PF07715"/>
    </source>
</evidence>
<dbReference type="SUPFAM" id="SSF56935">
    <property type="entry name" value="Porins"/>
    <property type="match status" value="1"/>
</dbReference>
<sequence length="194" mass="20520">MTMLMPMFLFGQAVIEEKVETSIGGVVSDESNNPIVGANVIVEGTDLGSAADADGYYSIDLGAGGSYTLTASAIGYESQSSEASIKEGDNSRIVNFVLSVSAIELSALEVLASRADEKTPVAHTTVSKEEIEFRLGSQDLPMSLNLTPSVYATQQGGGAGDARINVRGFNQRNVAVMINGVPQNDMENGWVYWS</sequence>
<dbReference type="SUPFAM" id="SSF49464">
    <property type="entry name" value="Carboxypeptidase regulatory domain-like"/>
    <property type="match status" value="1"/>
</dbReference>
<organism evidence="2">
    <name type="scientific">marine metagenome</name>
    <dbReference type="NCBI Taxonomy" id="408172"/>
    <lineage>
        <taxon>unclassified sequences</taxon>
        <taxon>metagenomes</taxon>
        <taxon>ecological metagenomes</taxon>
    </lineage>
</organism>
<dbReference type="Gene3D" id="2.170.130.10">
    <property type="entry name" value="TonB-dependent receptor, plug domain"/>
    <property type="match status" value="1"/>
</dbReference>
<dbReference type="InterPro" id="IPR012910">
    <property type="entry name" value="Plug_dom"/>
</dbReference>
<dbReference type="InterPro" id="IPR039426">
    <property type="entry name" value="TonB-dep_rcpt-like"/>
</dbReference>
<accession>A0A382WG94</accession>
<feature type="domain" description="TonB-dependent receptor plug" evidence="1">
    <location>
        <begin position="117"/>
        <end position="188"/>
    </location>
</feature>
<reference evidence="2" key="1">
    <citation type="submission" date="2018-05" db="EMBL/GenBank/DDBJ databases">
        <authorList>
            <person name="Lanie J.A."/>
            <person name="Ng W.-L."/>
            <person name="Kazmierczak K.M."/>
            <person name="Andrzejewski T.M."/>
            <person name="Davidsen T.M."/>
            <person name="Wayne K.J."/>
            <person name="Tettelin H."/>
            <person name="Glass J.I."/>
            <person name="Rusch D."/>
            <person name="Podicherti R."/>
            <person name="Tsui H.-C.T."/>
            <person name="Winkler M.E."/>
        </authorList>
    </citation>
    <scope>NUCLEOTIDE SEQUENCE</scope>
</reference>
<dbReference type="AlphaFoldDB" id="A0A382WG94"/>